<keyword evidence="4 9" id="KW-1133">Transmembrane helix</keyword>
<gene>
    <name evidence="12" type="ORF">NEZAVI_LOCUS8892</name>
</gene>
<evidence type="ECO:0000256" key="1">
    <source>
        <dbReference type="ARBA" id="ARBA00004370"/>
    </source>
</evidence>
<evidence type="ECO:0000259" key="11">
    <source>
        <dbReference type="PROSITE" id="PS50026"/>
    </source>
</evidence>
<dbReference type="SMART" id="SM00282">
    <property type="entry name" value="LamG"/>
    <property type="match status" value="3"/>
</dbReference>
<dbReference type="SUPFAM" id="SSF49899">
    <property type="entry name" value="Concanavalin A-like lectins/glucanases"/>
    <property type="match status" value="3"/>
</dbReference>
<comment type="subcellular location">
    <subcellularLocation>
        <location evidence="1">Membrane</location>
    </subcellularLocation>
</comment>
<keyword evidence="5 9" id="KW-0472">Membrane</keyword>
<dbReference type="InterPro" id="IPR050372">
    <property type="entry name" value="Neurexin-related_CASP"/>
</dbReference>
<keyword evidence="2 7" id="KW-0245">EGF-like domain</keyword>
<dbReference type="Gene3D" id="2.60.120.200">
    <property type="match status" value="3"/>
</dbReference>
<evidence type="ECO:0000256" key="7">
    <source>
        <dbReference type="PROSITE-ProRule" id="PRU00076"/>
    </source>
</evidence>
<keyword evidence="13" id="KW-1185">Reference proteome</keyword>
<dbReference type="PANTHER" id="PTHR15036:SF89">
    <property type="entry name" value="NEUREXIN 1, ISOFORM F"/>
    <property type="match status" value="1"/>
</dbReference>
<feature type="compositionally biased region" description="Low complexity" evidence="8">
    <location>
        <begin position="652"/>
        <end position="682"/>
    </location>
</feature>
<evidence type="ECO:0000256" key="3">
    <source>
        <dbReference type="ARBA" id="ARBA00022692"/>
    </source>
</evidence>
<accession>A0A9P0MQM4</accession>
<feature type="domain" description="Laminin G" evidence="10">
    <location>
        <begin position="338"/>
        <end position="510"/>
    </location>
</feature>
<keyword evidence="6" id="KW-1015">Disulfide bond</keyword>
<feature type="compositionally biased region" description="Pro residues" evidence="8">
    <location>
        <begin position="683"/>
        <end position="693"/>
    </location>
</feature>
<evidence type="ECO:0000256" key="6">
    <source>
        <dbReference type="ARBA" id="ARBA00023157"/>
    </source>
</evidence>
<dbReference type="FunFam" id="2.10.25.10:FF:000015">
    <property type="entry name" value="neurexin-1 isoform X1"/>
    <property type="match status" value="1"/>
</dbReference>
<feature type="region of interest" description="Disordered" evidence="8">
    <location>
        <begin position="763"/>
        <end position="790"/>
    </location>
</feature>
<feature type="compositionally biased region" description="Polar residues" evidence="8">
    <location>
        <begin position="763"/>
        <end position="784"/>
    </location>
</feature>
<name>A0A9P0MQM4_NEZVI</name>
<dbReference type="GO" id="GO:0016020">
    <property type="term" value="C:membrane"/>
    <property type="evidence" value="ECO:0007669"/>
    <property type="project" value="UniProtKB-SubCell"/>
</dbReference>
<dbReference type="Pfam" id="PF02210">
    <property type="entry name" value="Laminin_G_2"/>
    <property type="match status" value="3"/>
</dbReference>
<dbReference type="PROSITE" id="PS50026">
    <property type="entry name" value="EGF_3"/>
    <property type="match status" value="1"/>
</dbReference>
<dbReference type="AlphaFoldDB" id="A0A9P0MQM4"/>
<feature type="compositionally biased region" description="Polar residues" evidence="8">
    <location>
        <begin position="618"/>
        <end position="646"/>
    </location>
</feature>
<evidence type="ECO:0008006" key="14">
    <source>
        <dbReference type="Google" id="ProtNLM"/>
    </source>
</evidence>
<evidence type="ECO:0000256" key="2">
    <source>
        <dbReference type="ARBA" id="ARBA00022536"/>
    </source>
</evidence>
<evidence type="ECO:0000259" key="10">
    <source>
        <dbReference type="PROSITE" id="PS50025"/>
    </source>
</evidence>
<feature type="transmembrane region" description="Helical" evidence="9">
    <location>
        <begin position="713"/>
        <end position="734"/>
    </location>
</feature>
<protein>
    <recommendedName>
        <fullName evidence="14">Neurexin</fullName>
    </recommendedName>
</protein>
<dbReference type="CDD" id="cd00054">
    <property type="entry name" value="EGF_CA"/>
    <property type="match status" value="1"/>
</dbReference>
<evidence type="ECO:0000313" key="13">
    <source>
        <dbReference type="Proteomes" id="UP001152798"/>
    </source>
</evidence>
<dbReference type="InterPro" id="IPR013320">
    <property type="entry name" value="ConA-like_dom_sf"/>
</dbReference>
<dbReference type="InterPro" id="IPR001791">
    <property type="entry name" value="Laminin_G"/>
</dbReference>
<evidence type="ECO:0000256" key="8">
    <source>
        <dbReference type="SAM" id="MobiDB-lite"/>
    </source>
</evidence>
<dbReference type="EMBL" id="OV725080">
    <property type="protein sequence ID" value="CAH1399446.1"/>
    <property type="molecule type" value="Genomic_DNA"/>
</dbReference>
<evidence type="ECO:0000313" key="12">
    <source>
        <dbReference type="EMBL" id="CAH1399446.1"/>
    </source>
</evidence>
<sequence>MTVRFSREQRSQAEEVRLRFRTTRPLGLLLTSSTEQSGDRLQLALTQGRLRLNIRIGDKEKTLLSGQGLNDNQWHTIAYSRRADHLYLKVDAETPVTVVEAVLGKQGILELRSLHVGGLFHDEEEIQMTNSVPNFVGSMQQFTYNNVHYFELARSMHGTSELPAVELLNGHIQYIFDLGDGPVKVRDNARGILNDNKWHSVTIGRPSPRQHTLMVDETYATITSRGNNDNLDLGGILYLGGLPKDSFSRLPKLVQARHGFEGCLASLDLNGESPNILEDAVVPSSLVSTGCDGPSTKCSHNICANRGICVQQWNSYTCDCDMTSYTGPKCTEESIAYEFGPNRGLVTYVFPEERRPEMKSDVLALGFITDQDDAVLLRVDSGTSNDYMELEIVEGNIFMVYNMGTNDHPIGEINVKVNDNQYHVVRFTRSGANSTIQIDDYNVQTNHPAGHQLSVFNSQAQIQVGGKWNRAKQKVERAFIGVLSGLVFNGLRLLDLAAEQDPRTEVRGDVTLLTGIRDRLHESYQRMQQTPASEYPGVMDDLVFSGAGSGCNADDEDQCTPHFETGSGDDLITPVYVPPTRPPVTEKNHTKQPDCDDEECSPDGSGSDYITKPVPTPDMNTTEAEGSSPSTTDDIGSSSPDATSPGISPKFGTSGTPEGTSPGKPTTQTSPTTSTTTTTEYVPPAPPPPPYIPYPNNNDKRNPIHSDSATNTALVIGIIAGTMIAIILIILIVLKLKNRSGVVYKVDERKVYGVSSCQGQNAALLNQSPPTPQAINGQVKNGNGKTKKRETKDIKEWYV</sequence>
<reference evidence="12" key="1">
    <citation type="submission" date="2022-01" db="EMBL/GenBank/DDBJ databases">
        <authorList>
            <person name="King R."/>
        </authorList>
    </citation>
    <scope>NUCLEOTIDE SEQUENCE</scope>
</reference>
<dbReference type="OrthoDB" id="6275838at2759"/>
<dbReference type="Gene3D" id="2.10.25.10">
    <property type="entry name" value="Laminin"/>
    <property type="match status" value="1"/>
</dbReference>
<dbReference type="PROSITE" id="PS50025">
    <property type="entry name" value="LAM_G_DOMAIN"/>
    <property type="match status" value="2"/>
</dbReference>
<feature type="domain" description="EGF-like" evidence="11">
    <location>
        <begin position="294"/>
        <end position="331"/>
    </location>
</feature>
<feature type="compositionally biased region" description="Basic and acidic residues" evidence="8">
    <location>
        <begin position="584"/>
        <end position="594"/>
    </location>
</feature>
<dbReference type="CDD" id="cd00110">
    <property type="entry name" value="LamG"/>
    <property type="match status" value="3"/>
</dbReference>
<feature type="region of interest" description="Disordered" evidence="8">
    <location>
        <begin position="548"/>
        <end position="704"/>
    </location>
</feature>
<feature type="domain" description="Laminin G" evidence="10">
    <location>
        <begin position="1"/>
        <end position="291"/>
    </location>
</feature>
<proteinExistence type="predicted"/>
<keyword evidence="3 9" id="KW-0812">Transmembrane</keyword>
<evidence type="ECO:0000256" key="9">
    <source>
        <dbReference type="SAM" id="Phobius"/>
    </source>
</evidence>
<evidence type="ECO:0000256" key="5">
    <source>
        <dbReference type="ARBA" id="ARBA00023136"/>
    </source>
</evidence>
<evidence type="ECO:0000256" key="4">
    <source>
        <dbReference type="ARBA" id="ARBA00022989"/>
    </source>
</evidence>
<dbReference type="PANTHER" id="PTHR15036">
    <property type="entry name" value="PIKACHURIN-LIKE PROTEIN"/>
    <property type="match status" value="1"/>
</dbReference>
<organism evidence="12 13">
    <name type="scientific">Nezara viridula</name>
    <name type="common">Southern green stink bug</name>
    <name type="synonym">Cimex viridulus</name>
    <dbReference type="NCBI Taxonomy" id="85310"/>
    <lineage>
        <taxon>Eukaryota</taxon>
        <taxon>Metazoa</taxon>
        <taxon>Ecdysozoa</taxon>
        <taxon>Arthropoda</taxon>
        <taxon>Hexapoda</taxon>
        <taxon>Insecta</taxon>
        <taxon>Pterygota</taxon>
        <taxon>Neoptera</taxon>
        <taxon>Paraneoptera</taxon>
        <taxon>Hemiptera</taxon>
        <taxon>Heteroptera</taxon>
        <taxon>Panheteroptera</taxon>
        <taxon>Pentatomomorpha</taxon>
        <taxon>Pentatomoidea</taxon>
        <taxon>Pentatomidae</taxon>
        <taxon>Pentatominae</taxon>
        <taxon>Nezara</taxon>
    </lineage>
</organism>
<comment type="caution">
    <text evidence="7">Lacks conserved residue(s) required for the propagation of feature annotation.</text>
</comment>
<dbReference type="InterPro" id="IPR000742">
    <property type="entry name" value="EGF"/>
</dbReference>
<dbReference type="Proteomes" id="UP001152798">
    <property type="component" value="Chromosome 4"/>
</dbReference>